<evidence type="ECO:0000313" key="2">
    <source>
        <dbReference type="EMBL" id="TFU31341.1"/>
    </source>
</evidence>
<dbReference type="AlphaFoldDB" id="A0A4Y9FQ88"/>
<name>A0A4Y9FQ88_9MICO</name>
<dbReference type="InterPro" id="IPR032830">
    <property type="entry name" value="XPB/Ssl2_N"/>
</dbReference>
<evidence type="ECO:0000313" key="3">
    <source>
        <dbReference type="Proteomes" id="UP000298358"/>
    </source>
</evidence>
<dbReference type="EMBL" id="SPQB01000045">
    <property type="protein sequence ID" value="TFU31341.1"/>
    <property type="molecule type" value="Genomic_DNA"/>
</dbReference>
<accession>A0A4Y9FQ88</accession>
<dbReference type="Proteomes" id="UP000298358">
    <property type="component" value="Unassembled WGS sequence"/>
</dbReference>
<gene>
    <name evidence="2" type="ORF">E4U02_13430</name>
</gene>
<comment type="caution">
    <text evidence="2">The sequence shown here is derived from an EMBL/GenBank/DDBJ whole genome shotgun (WGS) entry which is preliminary data.</text>
</comment>
<dbReference type="Pfam" id="PF13625">
    <property type="entry name" value="Helicase_C_3"/>
    <property type="match status" value="1"/>
</dbReference>
<dbReference type="OrthoDB" id="3415124at2"/>
<protein>
    <recommendedName>
        <fullName evidence="1">Helicase XPB/Ssl2 N-terminal domain-containing protein</fullName>
    </recommendedName>
</protein>
<evidence type="ECO:0000259" key="1">
    <source>
        <dbReference type="Pfam" id="PF13625"/>
    </source>
</evidence>
<organism evidence="2 3">
    <name type="scientific">Microbacterium paludicola</name>
    <dbReference type="NCBI Taxonomy" id="300019"/>
    <lineage>
        <taxon>Bacteria</taxon>
        <taxon>Bacillati</taxon>
        <taxon>Actinomycetota</taxon>
        <taxon>Actinomycetes</taxon>
        <taxon>Micrococcales</taxon>
        <taxon>Microbacteriaceae</taxon>
        <taxon>Microbacterium</taxon>
    </lineage>
</organism>
<sequence length="570" mass="60913">MPGERPGIADARALAERLARADDAELAALLGRRRVPANANWHDFFDAAEALLAPESVARAVTELPRDALADLAAGTGPERLGLTDAAGVPYAPVRAALGPVLPERTPPSEPTPAGDEATAHAAERAFTATSAVADLLLMTLRTPVTRVGTGAVGAADRRRMVQEEIVRDADDADDLVALAEAAGLVAASDRHWLATPAGADWIRESSGERWTRLVIALREALPAGVRTADGGWIDPALWLDAYPLDPSWPARAERWRRLMRLTGLVTEGDAALWDAEPAWATSLRRGGEPDTGALVTLLPHEVDKVFLQNDLTAISPGPLAPALDVRLQNIALRESHAQASSYRFTEPSIAGAMSAGETAESILEFLSSLSLTGVPQPLEYLIHRIAERHGLVRVSQDTRNGHTIVSSRDEGVLETIAVDQALRALGLVPVDGRTLRTRASREAVYWALADAKYPVVALDEEGGSETLDRHRLASEPAEPDAPSRYASLIQVLRAAHNGDADAAWLERELETAVRAKSVLEVDVALPDGSTRTFTLEATGLGGGRLRGRDRGADVERTLPVKSITSVRQA</sequence>
<reference evidence="2 3" key="1">
    <citation type="submission" date="2019-03" db="EMBL/GenBank/DDBJ databases">
        <title>Diversity of the mouse oral microbiome.</title>
        <authorList>
            <person name="Joseph S."/>
            <person name="Aduse-Opoku J."/>
            <person name="Curtis M."/>
            <person name="Wade W."/>
            <person name="Hashim A."/>
        </authorList>
    </citation>
    <scope>NUCLEOTIDE SEQUENCE [LARGE SCALE GENOMIC DNA]</scope>
    <source>
        <strain evidence="2 3">P1012</strain>
    </source>
</reference>
<feature type="domain" description="Helicase XPB/Ssl2 N-terminal" evidence="1">
    <location>
        <begin position="307"/>
        <end position="428"/>
    </location>
</feature>
<proteinExistence type="predicted"/>
<keyword evidence="3" id="KW-1185">Reference proteome</keyword>